<sequence>MKKMKRSLWFVGMGSFVLLSACGNGDSEDDVGTITLYSPETPDMSAELAEAFEEEYGGTVNVEYAGTNVLVNQMLAEQDNPQADVWYGGGGFMPFESAVEMGILEAYQPEAASDWEVYENDIKMRHEDWMYTGIELFALGFSYNPELVSEEELPQTWDDLLDPRWEGEIQMPNPAASGTATLLVLSQLLAKGEEEGWGYFDQLVQQMSAMPDSGLAPTQAAASGEASIGIGFDFMAYQMKERGESIDFHVPESTPVLVNPATLIANGPNPEGGQKFIEFLLSEKGQQIKADWGHIPLHPDVESQTPLNAEALKDHAMELDVDWIIENYDDARNEWQQRY</sequence>
<evidence type="ECO:0000313" key="3">
    <source>
        <dbReference type="EMBL" id="MBM7634962.1"/>
    </source>
</evidence>
<name>A0ABS2PI73_9BACL</name>
<evidence type="ECO:0000256" key="1">
    <source>
        <dbReference type="ARBA" id="ARBA00022729"/>
    </source>
</evidence>
<dbReference type="PROSITE" id="PS51257">
    <property type="entry name" value="PROKAR_LIPOPROTEIN"/>
    <property type="match status" value="1"/>
</dbReference>
<comment type="caution">
    <text evidence="3">The sequence shown here is derived from an EMBL/GenBank/DDBJ whole genome shotgun (WGS) entry which is preliminary data.</text>
</comment>
<keyword evidence="4" id="KW-1185">Reference proteome</keyword>
<evidence type="ECO:0000256" key="2">
    <source>
        <dbReference type="SAM" id="SignalP"/>
    </source>
</evidence>
<dbReference type="EMBL" id="JAFBEC010000020">
    <property type="protein sequence ID" value="MBM7634962.1"/>
    <property type="molecule type" value="Genomic_DNA"/>
</dbReference>
<proteinExistence type="predicted"/>
<keyword evidence="1 2" id="KW-0732">Signal</keyword>
<dbReference type="Proteomes" id="UP000741863">
    <property type="component" value="Unassembled WGS sequence"/>
</dbReference>
<accession>A0ABS2PI73</accession>
<dbReference type="Gene3D" id="3.40.190.10">
    <property type="entry name" value="Periplasmic binding protein-like II"/>
    <property type="match status" value="2"/>
</dbReference>
<gene>
    <name evidence="3" type="ORF">JOD17_004105</name>
</gene>
<dbReference type="Pfam" id="PF13343">
    <property type="entry name" value="SBP_bac_6"/>
    <property type="match status" value="1"/>
</dbReference>
<feature type="signal peptide" evidence="2">
    <location>
        <begin position="1"/>
        <end position="21"/>
    </location>
</feature>
<organism evidence="3 4">
    <name type="scientific">Geomicrobium sediminis</name>
    <dbReference type="NCBI Taxonomy" id="1347788"/>
    <lineage>
        <taxon>Bacteria</taxon>
        <taxon>Bacillati</taxon>
        <taxon>Bacillota</taxon>
        <taxon>Bacilli</taxon>
        <taxon>Bacillales</taxon>
        <taxon>Geomicrobium</taxon>
    </lineage>
</organism>
<feature type="chain" id="PRO_5047014990" evidence="2">
    <location>
        <begin position="22"/>
        <end position="339"/>
    </location>
</feature>
<dbReference type="PANTHER" id="PTHR30006:SF2">
    <property type="entry name" value="ABC TRANSPORTER SUBSTRATE-BINDING PROTEIN"/>
    <property type="match status" value="1"/>
</dbReference>
<protein>
    <submittedName>
        <fullName evidence="3">Iron(III) transport system substrate-binding protein</fullName>
    </submittedName>
</protein>
<dbReference type="InterPro" id="IPR026045">
    <property type="entry name" value="Ferric-bd"/>
</dbReference>
<evidence type="ECO:0000313" key="4">
    <source>
        <dbReference type="Proteomes" id="UP000741863"/>
    </source>
</evidence>
<dbReference type="RefSeq" id="WP_204699709.1">
    <property type="nucleotide sequence ID" value="NZ_JAFBEC010000020.1"/>
</dbReference>
<dbReference type="PANTHER" id="PTHR30006">
    <property type="entry name" value="THIAMINE-BINDING PERIPLASMIC PROTEIN-RELATED"/>
    <property type="match status" value="1"/>
</dbReference>
<dbReference type="SUPFAM" id="SSF53850">
    <property type="entry name" value="Periplasmic binding protein-like II"/>
    <property type="match status" value="1"/>
</dbReference>
<dbReference type="CDD" id="cd13518">
    <property type="entry name" value="PBP2_Fe3_thiamine_like"/>
    <property type="match status" value="1"/>
</dbReference>
<reference evidence="3 4" key="1">
    <citation type="submission" date="2021-01" db="EMBL/GenBank/DDBJ databases">
        <title>Genomic Encyclopedia of Type Strains, Phase IV (KMG-IV): sequencing the most valuable type-strain genomes for metagenomic binning, comparative biology and taxonomic classification.</title>
        <authorList>
            <person name="Goeker M."/>
        </authorList>
    </citation>
    <scope>NUCLEOTIDE SEQUENCE [LARGE SCALE GENOMIC DNA]</scope>
    <source>
        <strain evidence="3 4">DSM 25540</strain>
    </source>
</reference>
<dbReference type="PIRSF" id="PIRSF002825">
    <property type="entry name" value="CfbpA"/>
    <property type="match status" value="1"/>
</dbReference>